<feature type="compositionally biased region" description="Basic residues" evidence="1">
    <location>
        <begin position="27"/>
        <end position="41"/>
    </location>
</feature>
<gene>
    <name evidence="2" type="ORF">WN944_016973</name>
</gene>
<protein>
    <submittedName>
        <fullName evidence="2">Uncharacterized protein</fullName>
    </submittedName>
</protein>
<feature type="compositionally biased region" description="Basic and acidic residues" evidence="1">
    <location>
        <begin position="15"/>
        <end position="26"/>
    </location>
</feature>
<comment type="caution">
    <text evidence="2">The sequence shown here is derived from an EMBL/GenBank/DDBJ whole genome shotgun (WGS) entry which is preliminary data.</text>
</comment>
<sequence>MKSTVDGWAVRKRSERGDAHVREGNKVHRRYRCKSSKHRQPAGRDRVKTKDIVRNTELELLPAARAKAR</sequence>
<keyword evidence="3" id="KW-1185">Reference proteome</keyword>
<reference evidence="2 3" key="1">
    <citation type="submission" date="2024-05" db="EMBL/GenBank/DDBJ databases">
        <title>Haplotype-resolved chromosome-level genome assembly of Huyou (Citrus changshanensis).</title>
        <authorList>
            <person name="Miao C."/>
            <person name="Chen W."/>
            <person name="Wu Y."/>
            <person name="Wang L."/>
            <person name="Zhao S."/>
            <person name="Grierson D."/>
            <person name="Xu C."/>
            <person name="Chen K."/>
        </authorList>
    </citation>
    <scope>NUCLEOTIDE SEQUENCE [LARGE SCALE GENOMIC DNA]</scope>
    <source>
        <strain evidence="2">01-14</strain>
        <tissue evidence="2">Leaf</tissue>
    </source>
</reference>
<evidence type="ECO:0000313" key="2">
    <source>
        <dbReference type="EMBL" id="KAK9201766.1"/>
    </source>
</evidence>
<dbReference type="EMBL" id="JBCGBO010000005">
    <property type="protein sequence ID" value="KAK9201766.1"/>
    <property type="molecule type" value="Genomic_DNA"/>
</dbReference>
<organism evidence="2 3">
    <name type="scientific">Citrus x changshan-huyou</name>
    <dbReference type="NCBI Taxonomy" id="2935761"/>
    <lineage>
        <taxon>Eukaryota</taxon>
        <taxon>Viridiplantae</taxon>
        <taxon>Streptophyta</taxon>
        <taxon>Embryophyta</taxon>
        <taxon>Tracheophyta</taxon>
        <taxon>Spermatophyta</taxon>
        <taxon>Magnoliopsida</taxon>
        <taxon>eudicotyledons</taxon>
        <taxon>Gunneridae</taxon>
        <taxon>Pentapetalae</taxon>
        <taxon>rosids</taxon>
        <taxon>malvids</taxon>
        <taxon>Sapindales</taxon>
        <taxon>Rutaceae</taxon>
        <taxon>Aurantioideae</taxon>
        <taxon>Citrus</taxon>
    </lineage>
</organism>
<evidence type="ECO:0000256" key="1">
    <source>
        <dbReference type="SAM" id="MobiDB-lite"/>
    </source>
</evidence>
<evidence type="ECO:0000313" key="3">
    <source>
        <dbReference type="Proteomes" id="UP001428341"/>
    </source>
</evidence>
<dbReference type="Proteomes" id="UP001428341">
    <property type="component" value="Unassembled WGS sequence"/>
</dbReference>
<dbReference type="AlphaFoldDB" id="A0AAP0MAD1"/>
<proteinExistence type="predicted"/>
<feature type="region of interest" description="Disordered" evidence="1">
    <location>
        <begin position="1"/>
        <end position="47"/>
    </location>
</feature>
<name>A0AAP0MAD1_9ROSI</name>
<accession>A0AAP0MAD1</accession>